<evidence type="ECO:0000313" key="1">
    <source>
        <dbReference type="EMBL" id="VVH83717.1"/>
    </source>
</evidence>
<dbReference type="AlphaFoldDB" id="A0A5E5R709"/>
<protein>
    <submittedName>
        <fullName evidence="1">Uncharacterized protein</fullName>
    </submittedName>
</protein>
<name>A0A5E5R709_PSEAI</name>
<organism evidence="1">
    <name type="scientific">Pseudomonas aeruginosa</name>
    <dbReference type="NCBI Taxonomy" id="287"/>
    <lineage>
        <taxon>Bacteria</taxon>
        <taxon>Pseudomonadati</taxon>
        <taxon>Pseudomonadota</taxon>
        <taxon>Gammaproteobacteria</taxon>
        <taxon>Pseudomonadales</taxon>
        <taxon>Pseudomonadaceae</taxon>
        <taxon>Pseudomonas</taxon>
    </lineage>
</organism>
<dbReference type="EMBL" id="LR700248">
    <property type="protein sequence ID" value="VVH83717.1"/>
    <property type="molecule type" value="Genomic_DNA"/>
</dbReference>
<accession>A0A5E5R709</accession>
<sequence length="119" mass="12780">MTARKDLETWLHEKAGPAYDAMKADPARAVPPAQVRRTLADLNANDDSGRQADIAHAIELARRVDSGLESLSPFDPAEHLTTAEAVAAFLADAEATADPAYIEHAQILAARARVMHGIK</sequence>
<gene>
    <name evidence="1" type="ORF">TUEID40_04914</name>
</gene>
<reference evidence="1" key="1">
    <citation type="submission" date="2019-09" db="EMBL/GenBank/DDBJ databases">
        <authorList>
            <person name="Gross C."/>
            <person name="Bohn E."/>
        </authorList>
    </citation>
    <scope>NUCLEOTIDE SEQUENCE</scope>
    <source>
        <strain evidence="1">ID40</strain>
    </source>
</reference>
<dbReference type="RefSeq" id="WP_049296337.1">
    <property type="nucleotide sequence ID" value="NZ_JVCT01000047.1"/>
</dbReference>
<proteinExistence type="predicted"/>